<dbReference type="CDD" id="cd06170">
    <property type="entry name" value="LuxR_C_like"/>
    <property type="match status" value="1"/>
</dbReference>
<dbReference type="InterPro" id="IPR016032">
    <property type="entry name" value="Sig_transdc_resp-reg_C-effctor"/>
</dbReference>
<protein>
    <submittedName>
        <fullName evidence="5">LuxR C-terminal-related transcriptional regulator</fullName>
    </submittedName>
</protein>
<evidence type="ECO:0000313" key="6">
    <source>
        <dbReference type="Proteomes" id="UP001464891"/>
    </source>
</evidence>
<evidence type="ECO:0000256" key="2">
    <source>
        <dbReference type="ARBA" id="ARBA00023125"/>
    </source>
</evidence>
<keyword evidence="6" id="KW-1185">Reference proteome</keyword>
<evidence type="ECO:0000256" key="3">
    <source>
        <dbReference type="ARBA" id="ARBA00023163"/>
    </source>
</evidence>
<evidence type="ECO:0000313" key="5">
    <source>
        <dbReference type="EMBL" id="MEP0818499.1"/>
    </source>
</evidence>
<dbReference type="EMBL" id="JAMPKM010000009">
    <property type="protein sequence ID" value="MEP0818499.1"/>
    <property type="molecule type" value="Genomic_DNA"/>
</dbReference>
<sequence length="214" mass="24431">MNSKAQMSNSFPLSTSAVAVDSERSPAPSLEQQVARLDLALLQVVLNSLGQGFVVVSPTLQLIYWNQRAVELCRWFPPSRSTLPEELETFCRLFLRRNCPESQVVLADYQIEPTMRLQVSARWLKGLPNSGEPTAAANLEQAILIVLQDRQAILEEELQLVQTQLELTKREAEIWLLLKQEYSYQEIAQTLQVSLNTVKTHIKNLYSKKRIYQC</sequence>
<dbReference type="Proteomes" id="UP001464891">
    <property type="component" value="Unassembled WGS sequence"/>
</dbReference>
<dbReference type="Gene3D" id="1.10.10.10">
    <property type="entry name" value="Winged helix-like DNA-binding domain superfamily/Winged helix DNA-binding domain"/>
    <property type="match status" value="1"/>
</dbReference>
<dbReference type="PROSITE" id="PS50043">
    <property type="entry name" value="HTH_LUXR_2"/>
    <property type="match status" value="1"/>
</dbReference>
<feature type="domain" description="HTH luxR-type" evidence="4">
    <location>
        <begin position="160"/>
        <end position="214"/>
    </location>
</feature>
<keyword evidence="1" id="KW-0805">Transcription regulation</keyword>
<proteinExistence type="predicted"/>
<dbReference type="InterPro" id="IPR036388">
    <property type="entry name" value="WH-like_DNA-bd_sf"/>
</dbReference>
<keyword evidence="3" id="KW-0804">Transcription</keyword>
<evidence type="ECO:0000256" key="1">
    <source>
        <dbReference type="ARBA" id="ARBA00023015"/>
    </source>
</evidence>
<keyword evidence="2" id="KW-0238">DNA-binding</keyword>
<name>A0ABV0J9P9_9CYAN</name>
<dbReference type="PANTHER" id="PTHR44688:SF16">
    <property type="entry name" value="DNA-BINDING TRANSCRIPTIONAL ACTIVATOR DEVR_DOSR"/>
    <property type="match status" value="1"/>
</dbReference>
<dbReference type="SMART" id="SM00421">
    <property type="entry name" value="HTH_LUXR"/>
    <property type="match status" value="1"/>
</dbReference>
<dbReference type="SUPFAM" id="SSF46894">
    <property type="entry name" value="C-terminal effector domain of the bipartite response regulators"/>
    <property type="match status" value="1"/>
</dbReference>
<dbReference type="Pfam" id="PF00196">
    <property type="entry name" value="GerE"/>
    <property type="match status" value="1"/>
</dbReference>
<organism evidence="5 6">
    <name type="scientific">Trichocoleus desertorum GB2-A4</name>
    <dbReference type="NCBI Taxonomy" id="2933944"/>
    <lineage>
        <taxon>Bacteria</taxon>
        <taxon>Bacillati</taxon>
        <taxon>Cyanobacteriota</taxon>
        <taxon>Cyanophyceae</taxon>
        <taxon>Leptolyngbyales</taxon>
        <taxon>Trichocoleusaceae</taxon>
        <taxon>Trichocoleus</taxon>
    </lineage>
</organism>
<evidence type="ECO:0000259" key="4">
    <source>
        <dbReference type="PROSITE" id="PS50043"/>
    </source>
</evidence>
<dbReference type="PRINTS" id="PR00038">
    <property type="entry name" value="HTHLUXR"/>
</dbReference>
<accession>A0ABV0J9P9</accession>
<gene>
    <name evidence="5" type="ORF">NC998_15475</name>
</gene>
<dbReference type="PANTHER" id="PTHR44688">
    <property type="entry name" value="DNA-BINDING TRANSCRIPTIONAL ACTIVATOR DEVR_DOSR"/>
    <property type="match status" value="1"/>
</dbReference>
<reference evidence="5 6" key="1">
    <citation type="submission" date="2022-04" db="EMBL/GenBank/DDBJ databases">
        <title>Positive selection, recombination, and allopatry shape intraspecific diversity of widespread and dominant cyanobacteria.</title>
        <authorList>
            <person name="Wei J."/>
            <person name="Shu W."/>
            <person name="Hu C."/>
        </authorList>
    </citation>
    <scope>NUCLEOTIDE SEQUENCE [LARGE SCALE GENOMIC DNA]</scope>
    <source>
        <strain evidence="5 6">GB2-A4</strain>
    </source>
</reference>
<dbReference type="InterPro" id="IPR000792">
    <property type="entry name" value="Tscrpt_reg_LuxR_C"/>
</dbReference>
<comment type="caution">
    <text evidence="5">The sequence shown here is derived from an EMBL/GenBank/DDBJ whole genome shotgun (WGS) entry which is preliminary data.</text>
</comment>